<evidence type="ECO:0000313" key="1">
    <source>
        <dbReference type="EMBL" id="MPC82397.1"/>
    </source>
</evidence>
<reference evidence="1 2" key="1">
    <citation type="submission" date="2019-05" db="EMBL/GenBank/DDBJ databases">
        <title>Another draft genome of Portunus trituberculatus and its Hox gene families provides insights of decapod evolution.</title>
        <authorList>
            <person name="Jeong J.-H."/>
            <person name="Song I."/>
            <person name="Kim S."/>
            <person name="Choi T."/>
            <person name="Kim D."/>
            <person name="Ryu S."/>
            <person name="Kim W."/>
        </authorList>
    </citation>
    <scope>NUCLEOTIDE SEQUENCE [LARGE SCALE GENOMIC DNA]</scope>
    <source>
        <tissue evidence="1">Muscle</tissue>
    </source>
</reference>
<sequence>MQTDFFRRGSAAGNKFLRGGGEEFVGLWRRVGVGRAPVGVLLRDGVSGVPVGPSLVHQSLNAPVPAAGER</sequence>
<protein>
    <submittedName>
        <fullName evidence="1">Uncharacterized protein</fullName>
    </submittedName>
</protein>
<organism evidence="1 2">
    <name type="scientific">Portunus trituberculatus</name>
    <name type="common">Swimming crab</name>
    <name type="synonym">Neptunus trituberculatus</name>
    <dbReference type="NCBI Taxonomy" id="210409"/>
    <lineage>
        <taxon>Eukaryota</taxon>
        <taxon>Metazoa</taxon>
        <taxon>Ecdysozoa</taxon>
        <taxon>Arthropoda</taxon>
        <taxon>Crustacea</taxon>
        <taxon>Multicrustacea</taxon>
        <taxon>Malacostraca</taxon>
        <taxon>Eumalacostraca</taxon>
        <taxon>Eucarida</taxon>
        <taxon>Decapoda</taxon>
        <taxon>Pleocyemata</taxon>
        <taxon>Brachyura</taxon>
        <taxon>Eubrachyura</taxon>
        <taxon>Portunoidea</taxon>
        <taxon>Portunidae</taxon>
        <taxon>Portuninae</taxon>
        <taxon>Portunus</taxon>
    </lineage>
</organism>
<accession>A0A5B7IL86</accession>
<keyword evidence="2" id="KW-1185">Reference proteome</keyword>
<dbReference type="AlphaFoldDB" id="A0A5B7IL86"/>
<name>A0A5B7IL86_PORTR</name>
<dbReference type="EMBL" id="VSRR010059672">
    <property type="protein sequence ID" value="MPC82397.1"/>
    <property type="molecule type" value="Genomic_DNA"/>
</dbReference>
<dbReference type="Proteomes" id="UP000324222">
    <property type="component" value="Unassembled WGS sequence"/>
</dbReference>
<comment type="caution">
    <text evidence="1">The sequence shown here is derived from an EMBL/GenBank/DDBJ whole genome shotgun (WGS) entry which is preliminary data.</text>
</comment>
<proteinExistence type="predicted"/>
<gene>
    <name evidence="1" type="ORF">E2C01_077064</name>
</gene>
<evidence type="ECO:0000313" key="2">
    <source>
        <dbReference type="Proteomes" id="UP000324222"/>
    </source>
</evidence>